<dbReference type="OrthoDB" id="3533857at2"/>
<proteinExistence type="predicted"/>
<dbReference type="Proteomes" id="UP000238312">
    <property type="component" value="Unassembled WGS sequence"/>
</dbReference>
<name>A0A2T0MMR0_9ACTN</name>
<reference evidence="1 2" key="1">
    <citation type="submission" date="2018-03" db="EMBL/GenBank/DDBJ databases">
        <title>Genomic Encyclopedia of Type Strains, Phase III (KMG-III): the genomes of soil and plant-associated and newly described type strains.</title>
        <authorList>
            <person name="Whitman W."/>
        </authorList>
    </citation>
    <scope>NUCLEOTIDE SEQUENCE [LARGE SCALE GENOMIC DNA]</scope>
    <source>
        <strain evidence="1 2">CGMCC 4.7104</strain>
    </source>
</reference>
<keyword evidence="2" id="KW-1185">Reference proteome</keyword>
<dbReference type="RefSeq" id="WP_106248691.1">
    <property type="nucleotide sequence ID" value="NZ_PVNG01000021.1"/>
</dbReference>
<gene>
    <name evidence="1" type="ORF">B0I32_121203</name>
</gene>
<evidence type="ECO:0000313" key="1">
    <source>
        <dbReference type="EMBL" id="PRX59099.1"/>
    </source>
</evidence>
<accession>A0A2T0MMR0</accession>
<sequence length="131" mass="14354">MIVLGLWVAVDADLPFKTRFALSQASMERFSQNLLDGGVQDAPDCAWTGLFPVCGHILDEDEGDLIGVELQISDWPIASSRCFVWSPPRGQPHADDYEYRLRHLTGPPVGLSRLGRLVAVSGATQPTHVAR</sequence>
<dbReference type="EMBL" id="PVNG01000021">
    <property type="protein sequence ID" value="PRX59099.1"/>
    <property type="molecule type" value="Genomic_DNA"/>
</dbReference>
<organism evidence="1 2">
    <name type="scientific">Nonomuraea fuscirosea</name>
    <dbReference type="NCBI Taxonomy" id="1291556"/>
    <lineage>
        <taxon>Bacteria</taxon>
        <taxon>Bacillati</taxon>
        <taxon>Actinomycetota</taxon>
        <taxon>Actinomycetes</taxon>
        <taxon>Streptosporangiales</taxon>
        <taxon>Streptosporangiaceae</taxon>
        <taxon>Nonomuraea</taxon>
    </lineage>
</organism>
<dbReference type="AlphaFoldDB" id="A0A2T0MMR0"/>
<comment type="caution">
    <text evidence="1">The sequence shown here is derived from an EMBL/GenBank/DDBJ whole genome shotgun (WGS) entry which is preliminary data.</text>
</comment>
<protein>
    <submittedName>
        <fullName evidence="1">Uncharacterized protein</fullName>
    </submittedName>
</protein>
<evidence type="ECO:0000313" key="2">
    <source>
        <dbReference type="Proteomes" id="UP000238312"/>
    </source>
</evidence>